<feature type="compositionally biased region" description="Basic residues" evidence="1">
    <location>
        <begin position="122"/>
        <end position="131"/>
    </location>
</feature>
<proteinExistence type="predicted"/>
<dbReference type="Proteomes" id="UP000183832">
    <property type="component" value="Unassembled WGS sequence"/>
</dbReference>
<name>A0A1J1IRD6_9DIPT</name>
<reference evidence="2 3" key="1">
    <citation type="submission" date="2015-04" db="EMBL/GenBank/DDBJ databases">
        <authorList>
            <person name="Syromyatnikov M.Y."/>
            <person name="Popov V.N."/>
        </authorList>
    </citation>
    <scope>NUCLEOTIDE SEQUENCE [LARGE SCALE GENOMIC DNA]</scope>
</reference>
<organism evidence="2 3">
    <name type="scientific">Clunio marinus</name>
    <dbReference type="NCBI Taxonomy" id="568069"/>
    <lineage>
        <taxon>Eukaryota</taxon>
        <taxon>Metazoa</taxon>
        <taxon>Ecdysozoa</taxon>
        <taxon>Arthropoda</taxon>
        <taxon>Hexapoda</taxon>
        <taxon>Insecta</taxon>
        <taxon>Pterygota</taxon>
        <taxon>Neoptera</taxon>
        <taxon>Endopterygota</taxon>
        <taxon>Diptera</taxon>
        <taxon>Nematocera</taxon>
        <taxon>Chironomoidea</taxon>
        <taxon>Chironomidae</taxon>
        <taxon>Clunio</taxon>
    </lineage>
</organism>
<evidence type="ECO:0000313" key="2">
    <source>
        <dbReference type="EMBL" id="CRL02783.1"/>
    </source>
</evidence>
<sequence length="131" mass="15503">MTSFSYTIPQPYSKRKETESLMGSEGFAFSKMLKNHSILNLLAIKMKPQHRELWNFNFAGISRNDFTSLLHSLKLHLSSSSLNNIPKMKTRHNEKKEKRQLVVKYFPQFLARDEKNRTRSQREKKKKSQKT</sequence>
<protein>
    <submittedName>
        <fullName evidence="2">CLUMA_CG016046, isoform A</fullName>
    </submittedName>
</protein>
<dbReference type="AlphaFoldDB" id="A0A1J1IRD6"/>
<keyword evidence="3" id="KW-1185">Reference proteome</keyword>
<dbReference type="EMBL" id="CVRI01000058">
    <property type="protein sequence ID" value="CRL02783.1"/>
    <property type="molecule type" value="Genomic_DNA"/>
</dbReference>
<feature type="region of interest" description="Disordered" evidence="1">
    <location>
        <begin position="112"/>
        <end position="131"/>
    </location>
</feature>
<gene>
    <name evidence="2" type="ORF">CLUMA_CG016046</name>
</gene>
<accession>A0A1J1IRD6</accession>
<evidence type="ECO:0000313" key="3">
    <source>
        <dbReference type="Proteomes" id="UP000183832"/>
    </source>
</evidence>
<evidence type="ECO:0000256" key="1">
    <source>
        <dbReference type="SAM" id="MobiDB-lite"/>
    </source>
</evidence>
<feature type="compositionally biased region" description="Basic and acidic residues" evidence="1">
    <location>
        <begin position="112"/>
        <end position="121"/>
    </location>
</feature>